<gene>
    <name evidence="2" type="ORF">FQ775_19755</name>
</gene>
<dbReference type="PANTHER" id="PTHR33164:SF43">
    <property type="entry name" value="HTH-TYPE TRANSCRIPTIONAL REPRESSOR YETL"/>
    <property type="match status" value="1"/>
</dbReference>
<dbReference type="EMBL" id="CP042301">
    <property type="protein sequence ID" value="QDZ02423.1"/>
    <property type="molecule type" value="Genomic_DNA"/>
</dbReference>
<dbReference type="Pfam" id="PF01047">
    <property type="entry name" value="MarR"/>
    <property type="match status" value="1"/>
</dbReference>
<feature type="domain" description="HTH marR-type" evidence="1">
    <location>
        <begin position="20"/>
        <end position="156"/>
    </location>
</feature>
<evidence type="ECO:0000313" key="3">
    <source>
        <dbReference type="Proteomes" id="UP000321389"/>
    </source>
</evidence>
<dbReference type="RefSeq" id="WP_146301060.1">
    <property type="nucleotide sequence ID" value="NZ_CP042301.2"/>
</dbReference>
<protein>
    <submittedName>
        <fullName evidence="2">MarR family transcriptional regulator</fullName>
    </submittedName>
</protein>
<dbReference type="Proteomes" id="UP000321389">
    <property type="component" value="Chromosome"/>
</dbReference>
<dbReference type="InterPro" id="IPR036390">
    <property type="entry name" value="WH_DNA-bd_sf"/>
</dbReference>
<proteinExistence type="predicted"/>
<accession>A0A5B8L3J2</accession>
<dbReference type="OrthoDB" id="582199at2"/>
<dbReference type="KEGG" id="niy:FQ775_19755"/>
<name>A0A5B8L3J2_9HYPH</name>
<dbReference type="Gene3D" id="1.10.10.10">
    <property type="entry name" value="Winged helix-like DNA-binding domain superfamily/Winged helix DNA-binding domain"/>
    <property type="match status" value="1"/>
</dbReference>
<dbReference type="SMART" id="SM00347">
    <property type="entry name" value="HTH_MARR"/>
    <property type="match status" value="1"/>
</dbReference>
<dbReference type="PROSITE" id="PS50995">
    <property type="entry name" value="HTH_MARR_2"/>
    <property type="match status" value="1"/>
</dbReference>
<dbReference type="InterPro" id="IPR000835">
    <property type="entry name" value="HTH_MarR-typ"/>
</dbReference>
<evidence type="ECO:0000313" key="2">
    <source>
        <dbReference type="EMBL" id="QDZ02423.1"/>
    </source>
</evidence>
<dbReference type="InterPro" id="IPR036388">
    <property type="entry name" value="WH-like_DNA-bd_sf"/>
</dbReference>
<reference evidence="2" key="1">
    <citation type="submission" date="2020-04" db="EMBL/GenBank/DDBJ databases">
        <title>Nitratireductor sp. nov. isolated from mangrove soil.</title>
        <authorList>
            <person name="Ye Y."/>
        </authorList>
    </citation>
    <scope>NUCLEOTIDE SEQUENCE</scope>
    <source>
        <strain evidence="2">SY7</strain>
    </source>
</reference>
<dbReference type="GO" id="GO:0003700">
    <property type="term" value="F:DNA-binding transcription factor activity"/>
    <property type="evidence" value="ECO:0007669"/>
    <property type="project" value="InterPro"/>
</dbReference>
<keyword evidence="3" id="KW-1185">Reference proteome</keyword>
<dbReference type="InterPro" id="IPR039422">
    <property type="entry name" value="MarR/SlyA-like"/>
</dbReference>
<dbReference type="AlphaFoldDB" id="A0A5B8L3J2"/>
<evidence type="ECO:0000259" key="1">
    <source>
        <dbReference type="PROSITE" id="PS50995"/>
    </source>
</evidence>
<sequence length="166" mass="18617">MLNETSDMAGAANVSDELDQGFLPELLGRQIRVTYLATFRIVEQGLMAFGITPQQFALMMIVDRNPGSRQSLLARARGLDKSTLVPMIDRLERDGLLERRPLPTDRRIKTIWITERGREVLDLAVPAVQDSDRLIGGNLSAEERAEFLRLMEKVRSGISHNGQGEE</sequence>
<organism evidence="2 3">
    <name type="scientific">Nitratireductor mangrovi</name>
    <dbReference type="NCBI Taxonomy" id="2599600"/>
    <lineage>
        <taxon>Bacteria</taxon>
        <taxon>Pseudomonadati</taxon>
        <taxon>Pseudomonadota</taxon>
        <taxon>Alphaproteobacteria</taxon>
        <taxon>Hyphomicrobiales</taxon>
        <taxon>Phyllobacteriaceae</taxon>
        <taxon>Nitratireductor</taxon>
    </lineage>
</organism>
<dbReference type="PRINTS" id="PR00598">
    <property type="entry name" value="HTHMARR"/>
</dbReference>
<dbReference type="SUPFAM" id="SSF46785">
    <property type="entry name" value="Winged helix' DNA-binding domain"/>
    <property type="match status" value="1"/>
</dbReference>
<dbReference type="GO" id="GO:0006950">
    <property type="term" value="P:response to stress"/>
    <property type="evidence" value="ECO:0007669"/>
    <property type="project" value="TreeGrafter"/>
</dbReference>
<dbReference type="PANTHER" id="PTHR33164">
    <property type="entry name" value="TRANSCRIPTIONAL REGULATOR, MARR FAMILY"/>
    <property type="match status" value="1"/>
</dbReference>